<dbReference type="InterPro" id="IPR001453">
    <property type="entry name" value="MoaB/Mog_dom"/>
</dbReference>
<dbReference type="PANTHER" id="PTHR13939">
    <property type="entry name" value="NICOTINAMIDE-NUCLEOTIDE AMIDOHYDROLASE PNCC"/>
    <property type="match status" value="1"/>
</dbReference>
<evidence type="ECO:0000256" key="1">
    <source>
        <dbReference type="HAMAP-Rule" id="MF_00226"/>
    </source>
</evidence>
<dbReference type="InterPro" id="IPR036425">
    <property type="entry name" value="MoaB/Mog-like_dom_sf"/>
</dbReference>
<dbReference type="Proteomes" id="UP000054874">
    <property type="component" value="Unassembled WGS sequence"/>
</dbReference>
<dbReference type="STRING" id="290052.ASU35_06650"/>
<dbReference type="Pfam" id="PF18146">
    <property type="entry name" value="CinA_KH"/>
    <property type="match status" value="1"/>
</dbReference>
<accession>A0A0V8QHN6</accession>
<comment type="caution">
    <text evidence="3">The sequence shown here is derived from an EMBL/GenBank/DDBJ whole genome shotgun (WGS) entry which is preliminary data.</text>
</comment>
<dbReference type="AlphaFoldDB" id="A0A0V8QHN6"/>
<evidence type="ECO:0000259" key="2">
    <source>
        <dbReference type="SMART" id="SM00852"/>
    </source>
</evidence>
<dbReference type="RefSeq" id="WP_058351661.1">
    <property type="nucleotide sequence ID" value="NZ_CABMMD010000046.1"/>
</dbReference>
<comment type="similarity">
    <text evidence="1">Belongs to the CinA family.</text>
</comment>
<dbReference type="Gene3D" id="3.30.70.2860">
    <property type="match status" value="1"/>
</dbReference>
<dbReference type="PIRSF" id="PIRSF006728">
    <property type="entry name" value="CinA"/>
    <property type="match status" value="1"/>
</dbReference>
<dbReference type="NCBIfam" id="TIGR00200">
    <property type="entry name" value="cinA_nterm"/>
    <property type="match status" value="1"/>
</dbReference>
<gene>
    <name evidence="1" type="primary">cinA</name>
    <name evidence="3" type="ORF">ASU35_06650</name>
</gene>
<feature type="domain" description="MoaB/Mog" evidence="2">
    <location>
        <begin position="4"/>
        <end position="174"/>
    </location>
</feature>
<dbReference type="InterPro" id="IPR008135">
    <property type="entry name" value="Competence-induced_CinA"/>
</dbReference>
<dbReference type="Gene3D" id="3.90.950.20">
    <property type="entry name" value="CinA-like"/>
    <property type="match status" value="1"/>
</dbReference>
<dbReference type="EMBL" id="LNAM01000046">
    <property type="protein sequence ID" value="KSV60081.1"/>
    <property type="molecule type" value="Genomic_DNA"/>
</dbReference>
<reference evidence="3 4" key="1">
    <citation type="submission" date="2015-11" db="EMBL/GenBank/DDBJ databases">
        <title>Butyribacter intestini gen. nov., sp. nov., a butyric acid-producing bacterium of the family Lachnospiraceae isolated from the human faeces.</title>
        <authorList>
            <person name="Zou Y."/>
            <person name="Xue W."/>
            <person name="Luo G."/>
            <person name="Lv M."/>
        </authorList>
    </citation>
    <scope>NUCLEOTIDE SEQUENCE [LARGE SCALE GENOMIC DNA]</scope>
    <source>
        <strain evidence="3 4">ACET-33324</strain>
    </source>
</reference>
<dbReference type="Pfam" id="PF02464">
    <property type="entry name" value="CinA"/>
    <property type="match status" value="1"/>
</dbReference>
<dbReference type="OrthoDB" id="9801454at2"/>
<sequence length="414" mass="45046">MTAELISVGTEILLGNIVNTNAAFLSQECAKLGLSVYHQCVVGDNEDRLLEALKMALKRSDIVILTGGLGPTKDDMTKAAVAKLVGRSIVMNEHSRQRIIEYFKGREDYTRVAENNWRQAEVIEGCIVVDNKNSIAPGEIIELPAGKRLILMPGPPNELKPMFRNDIGPYLAKLQEVVLYSEMVKVCGIGESMAETMVLDLIEGQENPTIAPYAKTAEVHFRVTARAASEEEGKQLVAPVVEELKKRFGDNVYTTKEEESLEEVVISLLKQQRKKIATAESITGGLIAATLINVPGASSVVDESFVTYSNEAKHKRLGVKEETLKSYGAVSEQTAKEMAEGICQATGADVGIAVTGIAGPDGGTPEKPVGLVYVGCCVEGKCEVEELRLKGNRQKIRDMVVVRALDFIRRGILQ</sequence>
<dbReference type="InterPro" id="IPR008136">
    <property type="entry name" value="CinA_C"/>
</dbReference>
<dbReference type="Gene3D" id="3.40.980.10">
    <property type="entry name" value="MoaB/Mog-like domain"/>
    <property type="match status" value="1"/>
</dbReference>
<dbReference type="HAMAP" id="MF_00226_B">
    <property type="entry name" value="CinA_B"/>
    <property type="match status" value="1"/>
</dbReference>
<dbReference type="NCBIfam" id="TIGR00199">
    <property type="entry name" value="PncC_domain"/>
    <property type="match status" value="1"/>
</dbReference>
<dbReference type="InterPro" id="IPR036653">
    <property type="entry name" value="CinA-like_C"/>
</dbReference>
<dbReference type="CDD" id="cd00885">
    <property type="entry name" value="cinA"/>
    <property type="match status" value="1"/>
</dbReference>
<proteinExistence type="inferred from homology"/>
<dbReference type="InterPro" id="IPR041424">
    <property type="entry name" value="CinA_KH"/>
</dbReference>
<dbReference type="NCBIfam" id="NF001813">
    <property type="entry name" value="PRK00549.1"/>
    <property type="match status" value="1"/>
</dbReference>
<evidence type="ECO:0000313" key="3">
    <source>
        <dbReference type="EMBL" id="KSV60081.1"/>
    </source>
</evidence>
<keyword evidence="4" id="KW-1185">Reference proteome</keyword>
<dbReference type="Pfam" id="PF00994">
    <property type="entry name" value="MoCF_biosynth"/>
    <property type="match status" value="1"/>
</dbReference>
<dbReference type="PANTHER" id="PTHR13939:SF0">
    <property type="entry name" value="NMN AMIDOHYDROLASE-LIKE PROTEIN YFAY"/>
    <property type="match status" value="1"/>
</dbReference>
<dbReference type="SUPFAM" id="SSF142433">
    <property type="entry name" value="CinA-like"/>
    <property type="match status" value="1"/>
</dbReference>
<protein>
    <recommendedName>
        <fullName evidence="1">Putative competence-damage inducible protein</fullName>
    </recommendedName>
</protein>
<dbReference type="InterPro" id="IPR050101">
    <property type="entry name" value="CinA"/>
</dbReference>
<evidence type="ECO:0000313" key="4">
    <source>
        <dbReference type="Proteomes" id="UP000054874"/>
    </source>
</evidence>
<name>A0A0V8QHN6_9FIRM</name>
<organism evidence="3 4">
    <name type="scientific">Acetivibrio ethanolgignens</name>
    <dbReference type="NCBI Taxonomy" id="290052"/>
    <lineage>
        <taxon>Bacteria</taxon>
        <taxon>Bacillati</taxon>
        <taxon>Bacillota</taxon>
        <taxon>Clostridia</taxon>
        <taxon>Eubacteriales</taxon>
        <taxon>Oscillospiraceae</taxon>
        <taxon>Acetivibrio</taxon>
    </lineage>
</organism>
<dbReference type="SUPFAM" id="SSF53218">
    <property type="entry name" value="Molybdenum cofactor biosynthesis proteins"/>
    <property type="match status" value="1"/>
</dbReference>
<dbReference type="SMART" id="SM00852">
    <property type="entry name" value="MoCF_biosynth"/>
    <property type="match status" value="1"/>
</dbReference>